<organism evidence="2 3">
    <name type="scientific">Amblyomma americanum</name>
    <name type="common">Lone star tick</name>
    <dbReference type="NCBI Taxonomy" id="6943"/>
    <lineage>
        <taxon>Eukaryota</taxon>
        <taxon>Metazoa</taxon>
        <taxon>Ecdysozoa</taxon>
        <taxon>Arthropoda</taxon>
        <taxon>Chelicerata</taxon>
        <taxon>Arachnida</taxon>
        <taxon>Acari</taxon>
        <taxon>Parasitiformes</taxon>
        <taxon>Ixodida</taxon>
        <taxon>Ixodoidea</taxon>
        <taxon>Ixodidae</taxon>
        <taxon>Amblyomminae</taxon>
        <taxon>Amblyomma</taxon>
    </lineage>
</organism>
<sequence>MFQSRLLLTLAVGHLMVLGTVHATPSCRAHLGFRNRYYICGNFRSASDFALIERSRMPRDAYFILKDSTLDHLPSAAFSGTTISVLEFKNVSVNTYGDPAENASSSFEAISSTLRRLIFTRQPKAVESWSLLHCLKRLESLRVENVERVNLTSDFNKLPLTITEIRIEGSSVKTVDPDWLSQLHGLRSVTVRGTNISNITRSMLPRPAPKLRQLDIS</sequence>
<dbReference type="InterPro" id="IPR032675">
    <property type="entry name" value="LRR_dom_sf"/>
</dbReference>
<proteinExistence type="predicted"/>
<protein>
    <recommendedName>
        <fullName evidence="4">Secreted protein</fullName>
    </recommendedName>
</protein>
<feature type="signal peptide" evidence="1">
    <location>
        <begin position="1"/>
        <end position="23"/>
    </location>
</feature>
<evidence type="ECO:0000313" key="2">
    <source>
        <dbReference type="EMBL" id="KAK8776965.1"/>
    </source>
</evidence>
<comment type="caution">
    <text evidence="2">The sequence shown here is derived from an EMBL/GenBank/DDBJ whole genome shotgun (WGS) entry which is preliminary data.</text>
</comment>
<evidence type="ECO:0008006" key="4">
    <source>
        <dbReference type="Google" id="ProtNLM"/>
    </source>
</evidence>
<dbReference type="EMBL" id="JARKHS020012366">
    <property type="protein sequence ID" value="KAK8776965.1"/>
    <property type="molecule type" value="Genomic_DNA"/>
</dbReference>
<dbReference type="Proteomes" id="UP001321473">
    <property type="component" value="Unassembled WGS sequence"/>
</dbReference>
<reference evidence="2 3" key="1">
    <citation type="journal article" date="2023" name="Arcadia Sci">
        <title>De novo assembly of a long-read Amblyomma americanum tick genome.</title>
        <authorList>
            <person name="Chou S."/>
            <person name="Poskanzer K.E."/>
            <person name="Rollins M."/>
            <person name="Thuy-Boun P.S."/>
        </authorList>
    </citation>
    <scope>NUCLEOTIDE SEQUENCE [LARGE SCALE GENOMIC DNA]</scope>
    <source>
        <strain evidence="2">F_SG_1</strain>
        <tissue evidence="2">Salivary glands</tissue>
    </source>
</reference>
<gene>
    <name evidence="2" type="ORF">V5799_029693</name>
</gene>
<keyword evidence="3" id="KW-1185">Reference proteome</keyword>
<dbReference type="AlphaFoldDB" id="A0AAQ4EQL6"/>
<feature type="chain" id="PRO_5042825132" description="Secreted protein" evidence="1">
    <location>
        <begin position="24"/>
        <end position="217"/>
    </location>
</feature>
<dbReference type="SUPFAM" id="SSF52047">
    <property type="entry name" value="RNI-like"/>
    <property type="match status" value="1"/>
</dbReference>
<keyword evidence="1" id="KW-0732">Signal</keyword>
<evidence type="ECO:0000313" key="3">
    <source>
        <dbReference type="Proteomes" id="UP001321473"/>
    </source>
</evidence>
<dbReference type="Gene3D" id="3.80.10.10">
    <property type="entry name" value="Ribonuclease Inhibitor"/>
    <property type="match status" value="1"/>
</dbReference>
<evidence type="ECO:0000256" key="1">
    <source>
        <dbReference type="SAM" id="SignalP"/>
    </source>
</evidence>
<name>A0AAQ4EQL6_AMBAM</name>
<accession>A0AAQ4EQL6</accession>